<protein>
    <recommendedName>
        <fullName evidence="5">Inner membrane-spanning protein YciB</fullName>
    </recommendedName>
</protein>
<keyword evidence="2 5" id="KW-0812">Transmembrane</keyword>
<comment type="subcellular location">
    <subcellularLocation>
        <location evidence="5">Cell inner membrane</location>
        <topology evidence="5">Multi-pass membrane protein</topology>
    </subcellularLocation>
</comment>
<evidence type="ECO:0000256" key="4">
    <source>
        <dbReference type="ARBA" id="ARBA00023136"/>
    </source>
</evidence>
<name>A0A939DS39_9ALTE</name>
<evidence type="ECO:0000256" key="5">
    <source>
        <dbReference type="HAMAP-Rule" id="MF_00189"/>
    </source>
</evidence>
<dbReference type="RefSeq" id="WP_206574997.1">
    <property type="nucleotide sequence ID" value="NZ_JAFKCV010000011.1"/>
</dbReference>
<sequence>MNFLMEFLPLLVFFLVYKFQGIFWATGALMLATAVQMLVTYLQTRSIPKKQWVFFLMILVFGGLTIALQDELFIMWKPSLVYLIFAAVLLVTQAMNKPALKGLLGSAMELPEPIWKRLNLAWAAFFLASAAANLYVAYSFSQDIWVNFKVFGMTGATLLFTVLTIIYVYRFMPEEQKQQSGTNDEKQG</sequence>
<dbReference type="PANTHER" id="PTHR36917:SF1">
    <property type="entry name" value="INNER MEMBRANE-SPANNING PROTEIN YCIB"/>
    <property type="match status" value="1"/>
</dbReference>
<feature type="transmembrane region" description="Helical" evidence="5">
    <location>
        <begin position="20"/>
        <end position="40"/>
    </location>
</feature>
<dbReference type="NCBIfam" id="NF001324">
    <property type="entry name" value="PRK00259.1-2"/>
    <property type="match status" value="1"/>
</dbReference>
<feature type="transmembrane region" description="Helical" evidence="5">
    <location>
        <begin position="150"/>
        <end position="169"/>
    </location>
</feature>
<feature type="transmembrane region" description="Helical" evidence="5">
    <location>
        <begin position="80"/>
        <end position="99"/>
    </location>
</feature>
<keyword evidence="7" id="KW-1185">Reference proteome</keyword>
<dbReference type="Proteomes" id="UP000664654">
    <property type="component" value="Unassembled WGS sequence"/>
</dbReference>
<keyword evidence="4 5" id="KW-0472">Membrane</keyword>
<feature type="transmembrane region" description="Helical" evidence="5">
    <location>
        <begin position="52"/>
        <end position="68"/>
    </location>
</feature>
<dbReference type="NCBIfam" id="NF001325">
    <property type="entry name" value="PRK00259.1-3"/>
    <property type="match status" value="1"/>
</dbReference>
<dbReference type="PANTHER" id="PTHR36917">
    <property type="entry name" value="INTRACELLULAR SEPTATION PROTEIN A-RELATED"/>
    <property type="match status" value="1"/>
</dbReference>
<keyword evidence="3 5" id="KW-1133">Transmembrane helix</keyword>
<keyword evidence="1 5" id="KW-1003">Cell membrane</keyword>
<evidence type="ECO:0000256" key="1">
    <source>
        <dbReference type="ARBA" id="ARBA00022475"/>
    </source>
</evidence>
<evidence type="ECO:0000313" key="6">
    <source>
        <dbReference type="EMBL" id="MBN7826886.1"/>
    </source>
</evidence>
<dbReference type="GO" id="GO:0005886">
    <property type="term" value="C:plasma membrane"/>
    <property type="evidence" value="ECO:0007669"/>
    <property type="project" value="UniProtKB-SubCell"/>
</dbReference>
<dbReference type="HAMAP" id="MF_00189">
    <property type="entry name" value="YciB"/>
    <property type="match status" value="1"/>
</dbReference>
<comment type="caution">
    <text evidence="6">The sequence shown here is derived from an EMBL/GenBank/DDBJ whole genome shotgun (WGS) entry which is preliminary data.</text>
</comment>
<reference evidence="6" key="1">
    <citation type="submission" date="2021-03" db="EMBL/GenBank/DDBJ databases">
        <title>novel species isolated from a fishpond in China.</title>
        <authorList>
            <person name="Lu H."/>
            <person name="Cai Z."/>
        </authorList>
    </citation>
    <scope>NUCLEOTIDE SEQUENCE</scope>
    <source>
        <strain evidence="6">JCM 30855</strain>
    </source>
</reference>
<dbReference type="NCBIfam" id="TIGR00997">
    <property type="entry name" value="ispZ"/>
    <property type="match status" value="1"/>
</dbReference>
<dbReference type="AlphaFoldDB" id="A0A939DS39"/>
<organism evidence="6 7">
    <name type="scientific">Bowmanella dokdonensis</name>
    <dbReference type="NCBI Taxonomy" id="751969"/>
    <lineage>
        <taxon>Bacteria</taxon>
        <taxon>Pseudomonadati</taxon>
        <taxon>Pseudomonadota</taxon>
        <taxon>Gammaproteobacteria</taxon>
        <taxon>Alteromonadales</taxon>
        <taxon>Alteromonadaceae</taxon>
        <taxon>Bowmanella</taxon>
    </lineage>
</organism>
<dbReference type="InterPro" id="IPR006008">
    <property type="entry name" value="YciB"/>
</dbReference>
<proteinExistence type="inferred from homology"/>
<accession>A0A939DS39</accession>
<gene>
    <name evidence="5" type="primary">yciB</name>
    <name evidence="6" type="ORF">J0A66_16745</name>
</gene>
<evidence type="ECO:0000256" key="2">
    <source>
        <dbReference type="ARBA" id="ARBA00022692"/>
    </source>
</evidence>
<dbReference type="EMBL" id="JAFKCV010000011">
    <property type="protein sequence ID" value="MBN7826886.1"/>
    <property type="molecule type" value="Genomic_DNA"/>
</dbReference>
<dbReference type="Pfam" id="PF04279">
    <property type="entry name" value="IspA"/>
    <property type="match status" value="1"/>
</dbReference>
<keyword evidence="5" id="KW-0997">Cell inner membrane</keyword>
<feature type="transmembrane region" description="Helical" evidence="5">
    <location>
        <begin position="120"/>
        <end position="138"/>
    </location>
</feature>
<evidence type="ECO:0000256" key="3">
    <source>
        <dbReference type="ARBA" id="ARBA00022989"/>
    </source>
</evidence>
<comment type="similarity">
    <text evidence="5">Belongs to the YciB family.</text>
</comment>
<comment type="function">
    <text evidence="5">Plays a role in cell envelope biogenesis, maintenance of cell envelope integrity and membrane homeostasis.</text>
</comment>
<evidence type="ECO:0000313" key="7">
    <source>
        <dbReference type="Proteomes" id="UP000664654"/>
    </source>
</evidence>